<dbReference type="EMBL" id="CP003348">
    <property type="protein sequence ID" value="AFL99297.1"/>
    <property type="molecule type" value="Genomic_DNA"/>
</dbReference>
<protein>
    <submittedName>
        <fullName evidence="5">Penicillin-binding protein, beta-lactamase class C</fullName>
    </submittedName>
</protein>
<keyword evidence="6" id="KW-1185">Reference proteome</keyword>
<organism evidence="5 6">
    <name type="scientific">Desulfitobacterium dehalogenans (strain ATCC 51507 / DSM 9161 / JW/IU-DC1)</name>
    <dbReference type="NCBI Taxonomy" id="756499"/>
    <lineage>
        <taxon>Bacteria</taxon>
        <taxon>Bacillati</taxon>
        <taxon>Bacillota</taxon>
        <taxon>Clostridia</taxon>
        <taxon>Eubacteriales</taxon>
        <taxon>Desulfitobacteriaceae</taxon>
        <taxon>Desulfitobacterium</taxon>
    </lineage>
</organism>
<dbReference type="MEROPS" id="S12.011"/>
<dbReference type="OrthoDB" id="9797709at2"/>
<reference evidence="5 6" key="2">
    <citation type="journal article" date="2015" name="J. Bacteriol.">
        <title>Genomic, proteomic, and biochemical analysis of the organohalide respiratory pathway in Desulfitobacterium dehalogenans.</title>
        <authorList>
            <person name="Kruse T."/>
            <person name="van de Pas B.A."/>
            <person name="Atteia A."/>
            <person name="Krab K."/>
            <person name="Hagen W.R."/>
            <person name="Goodwin L."/>
            <person name="Chain P."/>
            <person name="Boeren S."/>
            <person name="Maphosa F."/>
            <person name="Schraa G."/>
            <person name="de Vos W.M."/>
            <person name="van der Oost J."/>
            <person name="Smidt H."/>
            <person name="Stams A.J."/>
        </authorList>
    </citation>
    <scope>NUCLEOTIDE SEQUENCE [LARGE SCALE GENOMIC DNA]</scope>
    <source>
        <strain evidence="6">ATCC 51507 / DSM 9161 / JW/IU-DC1</strain>
    </source>
</reference>
<accession>I4A5R3</accession>
<dbReference type="STRING" id="756499.Desde_0857"/>
<feature type="domain" description="Beta-lactamase-related" evidence="4">
    <location>
        <begin position="44"/>
        <end position="353"/>
    </location>
</feature>
<dbReference type="InterPro" id="IPR050491">
    <property type="entry name" value="AmpC-like"/>
</dbReference>
<proteinExistence type="predicted"/>
<keyword evidence="3" id="KW-0812">Transmembrane</keyword>
<keyword evidence="2 3" id="KW-0472">Membrane</keyword>
<dbReference type="Proteomes" id="UP000006053">
    <property type="component" value="Chromosome"/>
</dbReference>
<dbReference type="SUPFAM" id="SSF56601">
    <property type="entry name" value="beta-lactamase/transpeptidase-like"/>
    <property type="match status" value="1"/>
</dbReference>
<evidence type="ECO:0000256" key="3">
    <source>
        <dbReference type="SAM" id="Phobius"/>
    </source>
</evidence>
<feature type="transmembrane region" description="Helical" evidence="3">
    <location>
        <begin position="383"/>
        <end position="404"/>
    </location>
</feature>
<evidence type="ECO:0000259" key="4">
    <source>
        <dbReference type="Pfam" id="PF00144"/>
    </source>
</evidence>
<feature type="transmembrane region" description="Helical" evidence="3">
    <location>
        <begin position="457"/>
        <end position="479"/>
    </location>
</feature>
<dbReference type="KEGG" id="ddh:Desde_0857"/>
<dbReference type="PANTHER" id="PTHR46825">
    <property type="entry name" value="D-ALANYL-D-ALANINE-CARBOXYPEPTIDASE/ENDOPEPTIDASE AMPH"/>
    <property type="match status" value="1"/>
</dbReference>
<dbReference type="Gene3D" id="3.40.710.10">
    <property type="entry name" value="DD-peptidase/beta-lactamase superfamily"/>
    <property type="match status" value="1"/>
</dbReference>
<keyword evidence="3" id="KW-1133">Transmembrane helix</keyword>
<evidence type="ECO:0000313" key="6">
    <source>
        <dbReference type="Proteomes" id="UP000006053"/>
    </source>
</evidence>
<reference evidence="6" key="1">
    <citation type="submission" date="2012-06" db="EMBL/GenBank/DDBJ databases">
        <title>Complete sequence of Desulfitobacterium dehalogenans ATCC 51507.</title>
        <authorList>
            <person name="Lucas S."/>
            <person name="Han J."/>
            <person name="Lapidus A."/>
            <person name="Cheng J.-F."/>
            <person name="Goodwin L."/>
            <person name="Pitluck S."/>
            <person name="Peters L."/>
            <person name="Ovchinnikova G."/>
            <person name="Teshima H."/>
            <person name="Detter J.C."/>
            <person name="Han C."/>
            <person name="Tapia R."/>
            <person name="Land M."/>
            <person name="Hauser L."/>
            <person name="Kyrpides N."/>
            <person name="Ivanova N."/>
            <person name="Pagani I."/>
            <person name="Kruse T."/>
            <person name="de Vos W.M."/>
            <person name="Smidt H."/>
            <person name="Woyke T."/>
        </authorList>
    </citation>
    <scope>NUCLEOTIDE SEQUENCE [LARGE SCALE GENOMIC DNA]</scope>
    <source>
        <strain evidence="6">ATCC 51507 / DSM 9161 / JW/IU-DC1</strain>
    </source>
</reference>
<dbReference type="InterPro" id="IPR001466">
    <property type="entry name" value="Beta-lactam-related"/>
</dbReference>
<dbReference type="AlphaFoldDB" id="I4A5R3"/>
<evidence type="ECO:0000256" key="1">
    <source>
        <dbReference type="ARBA" id="ARBA00004370"/>
    </source>
</evidence>
<dbReference type="Pfam" id="PF00144">
    <property type="entry name" value="Beta-lactamase"/>
    <property type="match status" value="1"/>
</dbReference>
<feature type="transmembrane region" description="Helical" evidence="3">
    <location>
        <begin position="424"/>
        <end position="445"/>
    </location>
</feature>
<dbReference type="RefSeq" id="WP_014792790.1">
    <property type="nucleotide sequence ID" value="NC_018017.1"/>
</dbReference>
<dbReference type="GO" id="GO:0016020">
    <property type="term" value="C:membrane"/>
    <property type="evidence" value="ECO:0007669"/>
    <property type="project" value="UniProtKB-SubCell"/>
</dbReference>
<gene>
    <name evidence="5" type="ordered locus">Desde_0857</name>
</gene>
<sequence precursor="true">MKNIIVTMAALLILFTGFTVPVYALSDTQSAAIQKLLDDACRISGVPGISTSIINGDETLYISSGYGNRERGLPANENTLYELASVSKAFTGAGILLLEEQGLLSMTDPIEKYLPWFTLKYQGTPVDMQSLTLNHFLHHTSGLTNIKHAQNIPQGSTPDMLRKTVEMLVDAELAFAPGEQYNYGTVNYDVLGLVIEVVSDQSYERFMTEQVFQPLGLSHTYVYKEDAQAIGQLAQGYRTSFFTTTPYDAPDFGGNKPAGYIISSTTDMARWMGIQMGVVQDIPDVFKAIIRNSHQGNMTVLDSNGMYYGAGWMVNADKTIIEHSGGNPNFATKVAIFPNEQIAICLLSNGASTNIGLVMNIKEILDGNLSQTYTMSGTQLLDVALSSATMIACLLAVVFFALGLRTKRKNERQPITKKKIFITVAWLTLAVAMSTLLCWVLPMFIGYDWSTILVWQTYSILTIFISLTLLAASITWFAYARRSSAISRK</sequence>
<dbReference type="HOGENOM" id="CLU_020027_4_2_9"/>
<dbReference type="eggNOG" id="COG1680">
    <property type="taxonomic scope" value="Bacteria"/>
</dbReference>
<dbReference type="InterPro" id="IPR012338">
    <property type="entry name" value="Beta-lactam/transpept-like"/>
</dbReference>
<evidence type="ECO:0000256" key="2">
    <source>
        <dbReference type="ARBA" id="ARBA00023136"/>
    </source>
</evidence>
<dbReference type="PANTHER" id="PTHR46825:SF11">
    <property type="entry name" value="PENICILLIN-BINDING PROTEIN 4"/>
    <property type="match status" value="1"/>
</dbReference>
<evidence type="ECO:0000313" key="5">
    <source>
        <dbReference type="EMBL" id="AFL99297.1"/>
    </source>
</evidence>
<comment type="subcellular location">
    <subcellularLocation>
        <location evidence="1">Membrane</location>
    </subcellularLocation>
</comment>
<name>I4A5R3_DESDJ</name>